<feature type="domain" description="DUF5808" evidence="3">
    <location>
        <begin position="325"/>
        <end position="349"/>
    </location>
</feature>
<dbReference type="PANTHER" id="PTHR37810">
    <property type="entry name" value="IMMUNITY PROTEIN SDPI"/>
    <property type="match status" value="1"/>
</dbReference>
<feature type="transmembrane region" description="Helical" evidence="1">
    <location>
        <begin position="262"/>
        <end position="286"/>
    </location>
</feature>
<keyword evidence="1" id="KW-0472">Membrane</keyword>
<gene>
    <name evidence="4" type="ORF">F8153_10930</name>
</gene>
<feature type="transmembrane region" description="Helical" evidence="1">
    <location>
        <begin position="344"/>
        <end position="365"/>
    </location>
</feature>
<keyword evidence="1" id="KW-1133">Transmembrane helix</keyword>
<evidence type="ECO:0000256" key="1">
    <source>
        <dbReference type="SAM" id="Phobius"/>
    </source>
</evidence>
<dbReference type="Pfam" id="PF19124">
    <property type="entry name" value="DUF5808"/>
    <property type="match status" value="1"/>
</dbReference>
<dbReference type="InterPro" id="IPR014574">
    <property type="entry name" value="UCP032908"/>
</dbReference>
<accession>A0A833MDE3</accession>
<feature type="transmembrane region" description="Helical" evidence="1">
    <location>
        <begin position="82"/>
        <end position="101"/>
    </location>
</feature>
<proteinExistence type="predicted"/>
<dbReference type="InterPro" id="IPR043831">
    <property type="entry name" value="DUF5808"/>
</dbReference>
<feature type="domain" description="DUF1648" evidence="2">
    <location>
        <begin position="145"/>
        <end position="191"/>
    </location>
</feature>
<evidence type="ECO:0000313" key="5">
    <source>
        <dbReference type="Proteomes" id="UP000465601"/>
    </source>
</evidence>
<dbReference type="AlphaFoldDB" id="A0A833MDE3"/>
<feature type="transmembrane region" description="Helical" evidence="1">
    <location>
        <begin position="6"/>
        <end position="24"/>
    </location>
</feature>
<evidence type="ECO:0000313" key="4">
    <source>
        <dbReference type="EMBL" id="KAB3528831.1"/>
    </source>
</evidence>
<dbReference type="GO" id="GO:0009636">
    <property type="term" value="P:response to toxic substance"/>
    <property type="evidence" value="ECO:0007669"/>
    <property type="project" value="TreeGrafter"/>
</dbReference>
<feature type="transmembrane region" description="Helical" evidence="1">
    <location>
        <begin position="59"/>
        <end position="76"/>
    </location>
</feature>
<comment type="caution">
    <text evidence="4">The sequence shown here is derived from an EMBL/GenBank/DDBJ whole genome shotgun (WGS) entry which is preliminary data.</text>
</comment>
<sequence>MFTFTLWLNLFTIYIPFLIFGLLLPNYIRKTLLFGVNIPEEVLKDEKVLILKKEYRRNYLVSFCIIVGLIIFFAFRGNDIRLLNMGITIAIMVLPINYIFIHLKTKKLKAAEGWLINRKQVVMISTSRGSANKMPSMKWFLIPAVITIFTWLFTMIMYPHLPHRIPMKFDITGKVIEYGNKGFSSAFGMPLSQLAMVLMFYYISIVIGRSKMTLNPSKPKTSVEQYLTANRRWVAFTIFTATIICLYFAYQQLMIIEIIKTSGVFNMVANIVLIAAPILTLIILAISTGQSGSKITVSTNEERDEKLVNRDDDQFWKLGIFYFNPQDPSLWIEKRFGIGWTVNFGNPIGVILGIITIIVLGWSIYSTTK</sequence>
<name>A0A833MDE3_9FIRM</name>
<reference evidence="4 5" key="1">
    <citation type="submission" date="2019-10" db="EMBL/GenBank/DDBJ databases">
        <title>Alkaliphilus serpentinus sp. nov. and Alkaliphilus pronyensis sp. nov., two novel anaerobic alkaliphilic species isolated from the serpentinized-hosted hydrothermal field of the Prony Bay (New Caledonia).</title>
        <authorList>
            <person name="Postec A."/>
        </authorList>
    </citation>
    <scope>NUCLEOTIDE SEQUENCE [LARGE SCALE GENOMIC DNA]</scope>
    <source>
        <strain evidence="4 5">LacT</strain>
    </source>
</reference>
<evidence type="ECO:0000259" key="3">
    <source>
        <dbReference type="Pfam" id="PF19124"/>
    </source>
</evidence>
<dbReference type="Pfam" id="PF07853">
    <property type="entry name" value="DUF1648"/>
    <property type="match status" value="1"/>
</dbReference>
<protein>
    <submittedName>
        <fullName evidence="4">DUF1648 domain-containing protein</fullName>
    </submittedName>
</protein>
<dbReference type="RefSeq" id="WP_151866387.1">
    <property type="nucleotide sequence ID" value="NZ_WBZB01000039.1"/>
</dbReference>
<dbReference type="Proteomes" id="UP000465601">
    <property type="component" value="Unassembled WGS sequence"/>
</dbReference>
<dbReference type="EMBL" id="WBZB01000039">
    <property type="protein sequence ID" value="KAB3528831.1"/>
    <property type="molecule type" value="Genomic_DNA"/>
</dbReference>
<feature type="transmembrane region" description="Helical" evidence="1">
    <location>
        <begin position="233"/>
        <end position="250"/>
    </location>
</feature>
<dbReference type="OrthoDB" id="9808690at2"/>
<feature type="transmembrane region" description="Helical" evidence="1">
    <location>
        <begin position="139"/>
        <end position="158"/>
    </location>
</feature>
<dbReference type="InterPro" id="IPR012867">
    <property type="entry name" value="DUF1648"/>
</dbReference>
<feature type="transmembrane region" description="Helical" evidence="1">
    <location>
        <begin position="191"/>
        <end position="212"/>
    </location>
</feature>
<keyword evidence="5" id="KW-1185">Reference proteome</keyword>
<dbReference type="PIRSF" id="PIRSF032908">
    <property type="entry name" value="UCP032908"/>
    <property type="match status" value="1"/>
</dbReference>
<keyword evidence="1" id="KW-0812">Transmembrane</keyword>
<evidence type="ECO:0000259" key="2">
    <source>
        <dbReference type="Pfam" id="PF07853"/>
    </source>
</evidence>
<dbReference type="PANTHER" id="PTHR37810:SF9">
    <property type="entry name" value="MEMBRANE PROTEIN"/>
    <property type="match status" value="1"/>
</dbReference>
<organism evidence="4 5">
    <name type="scientific">Alkaliphilus serpentinus</name>
    <dbReference type="NCBI Taxonomy" id="1482731"/>
    <lineage>
        <taxon>Bacteria</taxon>
        <taxon>Bacillati</taxon>
        <taxon>Bacillota</taxon>
        <taxon>Clostridia</taxon>
        <taxon>Peptostreptococcales</taxon>
        <taxon>Natronincolaceae</taxon>
        <taxon>Alkaliphilus</taxon>
    </lineage>
</organism>